<evidence type="ECO:0008006" key="5">
    <source>
        <dbReference type="Google" id="ProtNLM"/>
    </source>
</evidence>
<dbReference type="EMBL" id="JPWJ01000007">
    <property type="protein sequence ID" value="RCK49817.1"/>
    <property type="molecule type" value="Genomic_DNA"/>
</dbReference>
<name>A0A154KN44_9PROT</name>
<organism evidence="1 4">
    <name type="scientific">Thalassospira xiamenensis</name>
    <dbReference type="NCBI Taxonomy" id="220697"/>
    <lineage>
        <taxon>Bacteria</taxon>
        <taxon>Pseudomonadati</taxon>
        <taxon>Pseudomonadota</taxon>
        <taxon>Alphaproteobacteria</taxon>
        <taxon>Rhodospirillales</taxon>
        <taxon>Thalassospiraceae</taxon>
        <taxon>Thalassospira</taxon>
    </lineage>
</organism>
<reference evidence="2 3" key="2">
    <citation type="submission" date="2017-08" db="EMBL/GenBank/DDBJ databases">
        <authorList>
            <person name="de Groot N.N."/>
        </authorList>
    </citation>
    <scope>NUCLEOTIDE SEQUENCE [LARGE SCALE GENOMIC DNA]</scope>
    <source>
        <strain evidence="2 3">USBA 78</strain>
    </source>
</reference>
<dbReference type="RefSeq" id="WP_062953055.1">
    <property type="nucleotide sequence ID" value="NZ_JALLPZ010000001.1"/>
</dbReference>
<evidence type="ECO:0000313" key="2">
    <source>
        <dbReference type="EMBL" id="SOB89436.1"/>
    </source>
</evidence>
<dbReference type="AlphaFoldDB" id="A0A154KN44"/>
<dbReference type="Proteomes" id="UP000252266">
    <property type="component" value="Unassembled WGS sequence"/>
</dbReference>
<sequence>MTPTEIARVTDYLRRTFDNPKIAVDAPKRKGHPIEMRVGDEFVGVVHRDEDEGEVSYSLNIVILEEDLPPAP</sequence>
<proteinExistence type="predicted"/>
<protein>
    <recommendedName>
        <fullName evidence="5">DUF3126 domain-containing protein</fullName>
    </recommendedName>
</protein>
<accession>A0A154KN44</accession>
<gene>
    <name evidence="2" type="ORF">SAMN05428964_10152</name>
    <name evidence="1" type="ORF">TH44_14600</name>
</gene>
<dbReference type="InterPro" id="IPR021473">
    <property type="entry name" value="DUF3126"/>
</dbReference>
<dbReference type="Proteomes" id="UP000219068">
    <property type="component" value="Unassembled WGS sequence"/>
</dbReference>
<dbReference type="Pfam" id="PF11324">
    <property type="entry name" value="DUF3126"/>
    <property type="match status" value="1"/>
</dbReference>
<reference evidence="1 4" key="1">
    <citation type="submission" date="2014-07" db="EMBL/GenBank/DDBJ databases">
        <title>Draft genome sequence of Thalassospira xiamenensis IB13.</title>
        <authorList>
            <person name="Lai Q."/>
            <person name="Shao Z."/>
        </authorList>
    </citation>
    <scope>NUCLEOTIDE SEQUENCE [LARGE SCALE GENOMIC DNA]</scope>
    <source>
        <strain evidence="1 4">IB13</strain>
    </source>
</reference>
<dbReference type="EMBL" id="OBMM01000001">
    <property type="protein sequence ID" value="SOB89436.1"/>
    <property type="molecule type" value="Genomic_DNA"/>
</dbReference>
<evidence type="ECO:0000313" key="4">
    <source>
        <dbReference type="Proteomes" id="UP000252266"/>
    </source>
</evidence>
<evidence type="ECO:0000313" key="3">
    <source>
        <dbReference type="Proteomes" id="UP000219068"/>
    </source>
</evidence>
<evidence type="ECO:0000313" key="1">
    <source>
        <dbReference type="EMBL" id="RCK49817.1"/>
    </source>
</evidence>